<dbReference type="PANTHER" id="PTHR35179">
    <property type="entry name" value="PROTEIN CBG02620"/>
    <property type="match status" value="1"/>
</dbReference>
<proteinExistence type="predicted"/>
<gene>
    <name evidence="3" type="ORF">IWZ03DRAFT_433801</name>
</gene>
<evidence type="ECO:0000313" key="4">
    <source>
        <dbReference type="Proteomes" id="UP001363622"/>
    </source>
</evidence>
<protein>
    <recommendedName>
        <fullName evidence="5">Geranylgeranyl pyrophosphate synthetase</fullName>
    </recommendedName>
</protein>
<comment type="caution">
    <text evidence="3">The sequence shown here is derived from an EMBL/GenBank/DDBJ whole genome shotgun (WGS) entry which is preliminary data.</text>
</comment>
<dbReference type="Proteomes" id="UP001363622">
    <property type="component" value="Unassembled WGS sequence"/>
</dbReference>
<keyword evidence="4" id="KW-1185">Reference proteome</keyword>
<reference evidence="3 4" key="1">
    <citation type="submission" date="2024-04" db="EMBL/GenBank/DDBJ databases">
        <title>Phyllosticta paracitricarpa is synonymous to the EU quarantine fungus P. citricarpa based on phylogenomic analyses.</title>
        <authorList>
            <consortium name="Lawrence Berkeley National Laboratory"/>
            <person name="Van Ingen-Buijs V.A."/>
            <person name="Van Westerhoven A.C."/>
            <person name="Haridas S."/>
            <person name="Skiadas P."/>
            <person name="Martin F."/>
            <person name="Groenewald J.Z."/>
            <person name="Crous P.W."/>
            <person name="Seidl M.F."/>
        </authorList>
    </citation>
    <scope>NUCLEOTIDE SEQUENCE [LARGE SCALE GENOMIC DNA]</scope>
    <source>
        <strain evidence="3 4">CBS 123371</strain>
    </source>
</reference>
<organism evidence="3 4">
    <name type="scientific">Phyllosticta citriasiana</name>
    <dbReference type="NCBI Taxonomy" id="595635"/>
    <lineage>
        <taxon>Eukaryota</taxon>
        <taxon>Fungi</taxon>
        <taxon>Dikarya</taxon>
        <taxon>Ascomycota</taxon>
        <taxon>Pezizomycotina</taxon>
        <taxon>Dothideomycetes</taxon>
        <taxon>Dothideomycetes incertae sedis</taxon>
        <taxon>Botryosphaeriales</taxon>
        <taxon>Phyllostictaceae</taxon>
        <taxon>Phyllosticta</taxon>
    </lineage>
</organism>
<feature type="region of interest" description="Disordered" evidence="2">
    <location>
        <begin position="417"/>
        <end position="457"/>
    </location>
</feature>
<accession>A0ABR1K8S3</accession>
<dbReference type="PANTHER" id="PTHR35179:SF2">
    <property type="entry name" value="START DOMAIN-CONTAINING PROTEIN"/>
    <property type="match status" value="1"/>
</dbReference>
<name>A0ABR1K8S3_9PEZI</name>
<evidence type="ECO:0000313" key="3">
    <source>
        <dbReference type="EMBL" id="KAK7510108.1"/>
    </source>
</evidence>
<evidence type="ECO:0000256" key="1">
    <source>
        <dbReference type="SAM" id="Coils"/>
    </source>
</evidence>
<evidence type="ECO:0008006" key="5">
    <source>
        <dbReference type="Google" id="ProtNLM"/>
    </source>
</evidence>
<dbReference type="EMBL" id="JBBPHU010000015">
    <property type="protein sequence ID" value="KAK7510108.1"/>
    <property type="molecule type" value="Genomic_DNA"/>
</dbReference>
<feature type="coiled-coil region" evidence="1">
    <location>
        <begin position="339"/>
        <end position="366"/>
    </location>
</feature>
<keyword evidence="1" id="KW-0175">Coiled coil</keyword>
<evidence type="ECO:0000256" key="2">
    <source>
        <dbReference type="SAM" id="MobiDB-lite"/>
    </source>
</evidence>
<sequence length="480" mass="54205">MTEHLSQRGNWRGRGNGRGRGRGRGTYSFNNFSWRERPQEYPRPPSPPVGSILNTIIERDLESKPDERSVAKITNCEYIASYNWMEKEKGPTIMTPGKLTHSGSPPAWTPLDEPRQLQEDAGVYFRDSNAARYPKHPTEPAVRAIFAMNPHFPSEKVDIFACGSTLGNLLRFVRKTERPFRFLVQVVGNTVFFVRHEHSPTETLQGVKGYGHTFPEAYTTWEGRTKGSESHQRIVQHDFAGLNCLVRFESDGYLKNLDPEGEETDDEYPHLTIDTGTSLKMVTGGRKVAQNAVFDLKTRSTKRIDQDVLGEEIQRLWLSQTPNFVLAYHDWGTFKDIRVDDIRKNIDVFENQHQEKLAQLATLLRKISTLAKARPDKKLEVRRKELDVLEIREQANGSSEVLPEDVKEWWMDGAAVSKSPSVPSEASPGKNASDEEFFSSPASPEGGVIVSDSDAESERSELDYTACSASSCGYCGHCRY</sequence>
<feature type="region of interest" description="Disordered" evidence="2">
    <location>
        <begin position="1"/>
        <end position="50"/>
    </location>
</feature>